<dbReference type="RefSeq" id="XP_002501889.1">
    <property type="nucleotide sequence ID" value="XM_002501843.1"/>
</dbReference>
<evidence type="ECO:0000256" key="9">
    <source>
        <dbReference type="ARBA" id="ARBA00047583"/>
    </source>
</evidence>
<comment type="catalytic activity">
    <reaction evidence="10">
        <text>N(6),N(6)-dimethyl-L-lysyl(4)-[histone H3] + S-adenosyl-L-methionine = N(6),N(6),N(6)-trimethyl-L-lysyl(4)-[histone H3] + S-adenosyl-L-homocysteine + H(+)</text>
        <dbReference type="Rhea" id="RHEA:60272"/>
        <dbReference type="Rhea" id="RHEA-COMP:15537"/>
        <dbReference type="Rhea" id="RHEA-COMP:15540"/>
        <dbReference type="ChEBI" id="CHEBI:15378"/>
        <dbReference type="ChEBI" id="CHEBI:57856"/>
        <dbReference type="ChEBI" id="CHEBI:59789"/>
        <dbReference type="ChEBI" id="CHEBI:61961"/>
        <dbReference type="ChEBI" id="CHEBI:61976"/>
    </reaction>
</comment>
<gene>
    <name evidence="13" type="ORF">MICPUN_73010</name>
</gene>
<reference evidence="13 14" key="1">
    <citation type="journal article" date="2009" name="Science">
        <title>Green evolution and dynamic adaptations revealed by genomes of the marine picoeukaryotes Micromonas.</title>
        <authorList>
            <person name="Worden A.Z."/>
            <person name="Lee J.H."/>
            <person name="Mock T."/>
            <person name="Rouze P."/>
            <person name="Simmons M.P."/>
            <person name="Aerts A.L."/>
            <person name="Allen A.E."/>
            <person name="Cuvelier M.L."/>
            <person name="Derelle E."/>
            <person name="Everett M.V."/>
            <person name="Foulon E."/>
            <person name="Grimwood J."/>
            <person name="Gundlach H."/>
            <person name="Henrissat B."/>
            <person name="Napoli C."/>
            <person name="McDonald S.M."/>
            <person name="Parker M.S."/>
            <person name="Rombauts S."/>
            <person name="Salamov A."/>
            <person name="Von Dassow P."/>
            <person name="Badger J.H."/>
            <person name="Coutinho P.M."/>
            <person name="Demir E."/>
            <person name="Dubchak I."/>
            <person name="Gentemann C."/>
            <person name="Eikrem W."/>
            <person name="Gready J.E."/>
            <person name="John U."/>
            <person name="Lanier W."/>
            <person name="Lindquist E.A."/>
            <person name="Lucas S."/>
            <person name="Mayer K.F."/>
            <person name="Moreau H."/>
            <person name="Not F."/>
            <person name="Otillar R."/>
            <person name="Panaud O."/>
            <person name="Pangilinan J."/>
            <person name="Paulsen I."/>
            <person name="Piegu B."/>
            <person name="Poliakov A."/>
            <person name="Robbens S."/>
            <person name="Schmutz J."/>
            <person name="Toulza E."/>
            <person name="Wyss T."/>
            <person name="Zelensky A."/>
            <person name="Zhou K."/>
            <person name="Armbrust E.V."/>
            <person name="Bhattacharya D."/>
            <person name="Goodenough U.W."/>
            <person name="Van de Peer Y."/>
            <person name="Grigoriev I.V."/>
        </authorList>
    </citation>
    <scope>NUCLEOTIDE SEQUENCE [LARGE SCALE GENOMIC DNA]</scope>
    <source>
        <strain evidence="14">RCC299 / NOUM17</strain>
    </source>
</reference>
<organism evidence="13 14">
    <name type="scientific">Micromonas commoda (strain RCC299 / NOUM17 / CCMP2709)</name>
    <name type="common">Picoplanktonic green alga</name>
    <dbReference type="NCBI Taxonomy" id="296587"/>
    <lineage>
        <taxon>Eukaryota</taxon>
        <taxon>Viridiplantae</taxon>
        <taxon>Chlorophyta</taxon>
        <taxon>Mamiellophyceae</taxon>
        <taxon>Mamiellales</taxon>
        <taxon>Mamiellaceae</taxon>
        <taxon>Micromonas</taxon>
    </lineage>
</organism>
<keyword evidence="14" id="KW-1185">Reference proteome</keyword>
<keyword evidence="4" id="KW-0808">Transferase</keyword>
<dbReference type="eggNOG" id="KOG1080">
    <property type="taxonomic scope" value="Eukaryota"/>
</dbReference>
<evidence type="ECO:0000259" key="11">
    <source>
        <dbReference type="PROSITE" id="PS50280"/>
    </source>
</evidence>
<keyword evidence="3" id="KW-0489">Methyltransferase</keyword>
<keyword evidence="7" id="KW-0539">Nucleus</keyword>
<evidence type="ECO:0000313" key="14">
    <source>
        <dbReference type="Proteomes" id="UP000002009"/>
    </source>
</evidence>
<dbReference type="Proteomes" id="UP000002009">
    <property type="component" value="Chromosome 4"/>
</dbReference>
<dbReference type="GO" id="GO:0140999">
    <property type="term" value="F:histone H3K4 trimethyltransferase activity"/>
    <property type="evidence" value="ECO:0007669"/>
    <property type="project" value="UniProtKB-EC"/>
</dbReference>
<evidence type="ECO:0000256" key="8">
    <source>
        <dbReference type="ARBA" id="ARBA00047571"/>
    </source>
</evidence>
<dbReference type="OrthoDB" id="308383at2759"/>
<dbReference type="EC" id="2.1.1.354" evidence="2"/>
<dbReference type="PROSITE" id="PS50868">
    <property type="entry name" value="POST_SET"/>
    <property type="match status" value="1"/>
</dbReference>
<comment type="catalytic activity">
    <reaction evidence="9">
        <text>N(6)-methyl-L-lysyl(4)-[histone H3] + S-adenosyl-L-methionine = N(6),N(6)-dimethyl-L-lysyl(4)-[histone H3] + S-adenosyl-L-homocysteine + H(+)</text>
        <dbReference type="Rhea" id="RHEA:60268"/>
        <dbReference type="Rhea" id="RHEA-COMP:15540"/>
        <dbReference type="Rhea" id="RHEA-COMP:15543"/>
        <dbReference type="ChEBI" id="CHEBI:15378"/>
        <dbReference type="ChEBI" id="CHEBI:57856"/>
        <dbReference type="ChEBI" id="CHEBI:59789"/>
        <dbReference type="ChEBI" id="CHEBI:61929"/>
        <dbReference type="ChEBI" id="CHEBI:61976"/>
    </reaction>
</comment>
<keyword evidence="6" id="KW-0156">Chromatin regulator</keyword>
<proteinExistence type="predicted"/>
<dbReference type="EMBL" id="CP001325">
    <property type="protein sequence ID" value="ACO63147.1"/>
    <property type="molecule type" value="Genomic_DNA"/>
</dbReference>
<dbReference type="AlphaFoldDB" id="C1E4M9"/>
<keyword evidence="5" id="KW-0949">S-adenosyl-L-methionine</keyword>
<accession>C1E4M9</accession>
<dbReference type="PANTHER" id="PTHR45814">
    <property type="entry name" value="HISTONE-LYSINE N-METHYLTRANSFERASE SETD1"/>
    <property type="match status" value="1"/>
</dbReference>
<dbReference type="InterPro" id="IPR044570">
    <property type="entry name" value="Set1-like"/>
</dbReference>
<dbReference type="InterPro" id="IPR046341">
    <property type="entry name" value="SET_dom_sf"/>
</dbReference>
<protein>
    <recommendedName>
        <fullName evidence="2">[histone H3]-lysine(4) N-trimethyltransferase</fullName>
        <ecNumber evidence="2">2.1.1.354</ecNumber>
    </recommendedName>
</protein>
<evidence type="ECO:0000259" key="12">
    <source>
        <dbReference type="PROSITE" id="PS50868"/>
    </source>
</evidence>
<dbReference type="GO" id="GO:0032259">
    <property type="term" value="P:methylation"/>
    <property type="evidence" value="ECO:0007669"/>
    <property type="project" value="UniProtKB-KW"/>
</dbReference>
<feature type="non-terminal residue" evidence="13">
    <location>
        <position position="140"/>
    </location>
</feature>
<evidence type="ECO:0000256" key="1">
    <source>
        <dbReference type="ARBA" id="ARBA00004123"/>
    </source>
</evidence>
<dbReference type="SMART" id="SM00317">
    <property type="entry name" value="SET"/>
    <property type="match status" value="1"/>
</dbReference>
<sequence length="140" mass="15114">RSRIHGLGVYCTVPLPAKCAALEYVGEIISDANADAREAAEKRSILARASTYMFALDPVNGTVVDAARKGNATRFVNHCCEPNCVTRVVVVGGEKKILLFTSRDVAAGEELTYDYMFKPDLPENEAPCDCGADTCRGIIN</sequence>
<evidence type="ECO:0000256" key="7">
    <source>
        <dbReference type="ARBA" id="ARBA00023242"/>
    </source>
</evidence>
<dbReference type="InterPro" id="IPR001214">
    <property type="entry name" value="SET_dom"/>
</dbReference>
<dbReference type="OMA" id="EYECRCG"/>
<feature type="domain" description="Post-SET" evidence="12">
    <location>
        <begin position="124"/>
        <end position="140"/>
    </location>
</feature>
<name>C1E4M9_MICCC</name>
<dbReference type="GO" id="GO:0048188">
    <property type="term" value="C:Set1C/COMPASS complex"/>
    <property type="evidence" value="ECO:0007669"/>
    <property type="project" value="TreeGrafter"/>
</dbReference>
<dbReference type="KEGG" id="mis:MICPUN_73010"/>
<evidence type="ECO:0000256" key="5">
    <source>
        <dbReference type="ARBA" id="ARBA00022691"/>
    </source>
</evidence>
<feature type="domain" description="SET" evidence="11">
    <location>
        <begin position="1"/>
        <end position="116"/>
    </location>
</feature>
<feature type="non-terminal residue" evidence="13">
    <location>
        <position position="1"/>
    </location>
</feature>
<comment type="subcellular location">
    <subcellularLocation>
        <location evidence="1">Nucleus</location>
    </subcellularLocation>
</comment>
<evidence type="ECO:0000256" key="4">
    <source>
        <dbReference type="ARBA" id="ARBA00022679"/>
    </source>
</evidence>
<dbReference type="PROSITE" id="PS50280">
    <property type="entry name" value="SET"/>
    <property type="match status" value="1"/>
</dbReference>
<dbReference type="PANTHER" id="PTHR45814:SF2">
    <property type="entry name" value="HISTONE-LYSINE N-METHYLTRANSFERASE SETD1"/>
    <property type="match status" value="1"/>
</dbReference>
<dbReference type="InParanoid" id="C1E4M9"/>
<evidence type="ECO:0000313" key="13">
    <source>
        <dbReference type="EMBL" id="ACO63147.1"/>
    </source>
</evidence>
<evidence type="ECO:0000256" key="2">
    <source>
        <dbReference type="ARBA" id="ARBA00012182"/>
    </source>
</evidence>
<dbReference type="GeneID" id="8242776"/>
<dbReference type="Pfam" id="PF00856">
    <property type="entry name" value="SET"/>
    <property type="match status" value="1"/>
</dbReference>
<comment type="catalytic activity">
    <reaction evidence="8">
        <text>L-lysyl(4)-[histone H3] + 3 S-adenosyl-L-methionine = N(6),N(6),N(6)-trimethyl-L-lysyl(4)-[histone H3] + 3 S-adenosyl-L-homocysteine + 3 H(+)</text>
        <dbReference type="Rhea" id="RHEA:60260"/>
        <dbReference type="Rhea" id="RHEA-COMP:15537"/>
        <dbReference type="Rhea" id="RHEA-COMP:15547"/>
        <dbReference type="ChEBI" id="CHEBI:15378"/>
        <dbReference type="ChEBI" id="CHEBI:29969"/>
        <dbReference type="ChEBI" id="CHEBI:57856"/>
        <dbReference type="ChEBI" id="CHEBI:59789"/>
        <dbReference type="ChEBI" id="CHEBI:61961"/>
        <dbReference type="EC" id="2.1.1.354"/>
    </reaction>
</comment>
<dbReference type="STRING" id="296587.C1E4M9"/>
<evidence type="ECO:0000256" key="10">
    <source>
        <dbReference type="ARBA" id="ARBA00049129"/>
    </source>
</evidence>
<evidence type="ECO:0000256" key="3">
    <source>
        <dbReference type="ARBA" id="ARBA00022603"/>
    </source>
</evidence>
<dbReference type="InterPro" id="IPR003616">
    <property type="entry name" value="Post-SET_dom"/>
</dbReference>
<evidence type="ECO:0000256" key="6">
    <source>
        <dbReference type="ARBA" id="ARBA00022853"/>
    </source>
</evidence>
<dbReference type="Gene3D" id="2.170.270.10">
    <property type="entry name" value="SET domain"/>
    <property type="match status" value="1"/>
</dbReference>
<dbReference type="SUPFAM" id="SSF82199">
    <property type="entry name" value="SET domain"/>
    <property type="match status" value="1"/>
</dbReference>